<dbReference type="SUPFAM" id="SSF56935">
    <property type="entry name" value="Porins"/>
    <property type="match status" value="2"/>
</dbReference>
<gene>
    <name evidence="1" type="ORF">FHP91_08115</name>
</gene>
<proteinExistence type="predicted"/>
<evidence type="ECO:0000313" key="1">
    <source>
        <dbReference type="EMBL" id="TVO57629.1"/>
    </source>
</evidence>
<dbReference type="EMBL" id="VMNK01000006">
    <property type="protein sequence ID" value="TVO57629.1"/>
    <property type="molecule type" value="Genomic_DNA"/>
</dbReference>
<protein>
    <recommendedName>
        <fullName evidence="3">Exopolysaccharide biosynthesis operon protein EpsL</fullName>
    </recommendedName>
</protein>
<organism evidence="1 2">
    <name type="scientific">Denitromonas halophila</name>
    <dbReference type="NCBI Taxonomy" id="1629404"/>
    <lineage>
        <taxon>Bacteria</taxon>
        <taxon>Pseudomonadati</taxon>
        <taxon>Pseudomonadota</taxon>
        <taxon>Betaproteobacteria</taxon>
        <taxon>Rhodocyclales</taxon>
        <taxon>Zoogloeaceae</taxon>
        <taxon>Denitromonas</taxon>
    </lineage>
</organism>
<dbReference type="RefSeq" id="WP_144309095.1">
    <property type="nucleotide sequence ID" value="NZ_VMNK01000006.1"/>
</dbReference>
<dbReference type="Proteomes" id="UP000319502">
    <property type="component" value="Unassembled WGS sequence"/>
</dbReference>
<dbReference type="NCBIfam" id="TIGR03014">
    <property type="entry name" value="EpsL"/>
    <property type="match status" value="1"/>
</dbReference>
<name>A0A557QXL6_9RHOO</name>
<evidence type="ECO:0008006" key="3">
    <source>
        <dbReference type="Google" id="ProtNLM"/>
    </source>
</evidence>
<dbReference type="OrthoDB" id="8576304at2"/>
<comment type="caution">
    <text evidence="1">The sequence shown here is derived from an EMBL/GenBank/DDBJ whole genome shotgun (WGS) entry which is preliminary data.</text>
</comment>
<sequence length="383" mass="42632">MGALLLPAGAMAADDTFSLTAGQVFQFDDNVYRVAPGVRPFGQSQSDRISITSLRADFDRQYSLQRLRASANFARIGFQRFDTLNYDTQGGELRWDWALGHRLTGRLSVDQSQSARDLADVGGSRSSIGTSRSLRFSGDYWWHPDWSVGAGIERFSSTYSDVASQTSDYEALRPELRLTYRPRSGNQIALVGRFTDGTYPNRQAGVLSDDGFEQTDLQLSGRWQLTGHSRLNGYAGVTRRQHPNLTYRDYTGPTGRLTYDWTPTGKLAVSATLRREIGARDDLFDNFVVTRAASFTPSWAVSGRVLVQGAVEWRKRDFRGDPGLLSGSQSRDDITRTYSLSLSYTPIDPLRLAVSIGRYRRSSDDPNAGYTANVGTVSAQYLF</sequence>
<evidence type="ECO:0000313" key="2">
    <source>
        <dbReference type="Proteomes" id="UP000319502"/>
    </source>
</evidence>
<reference evidence="1 2" key="1">
    <citation type="submission" date="2019-07" db="EMBL/GenBank/DDBJ databases">
        <title>The pathways for chlorine oxyanion respiration interact through the shared metabolite chlorate.</title>
        <authorList>
            <person name="Barnum T.P."/>
            <person name="Cheng Y."/>
            <person name="Hill K.A."/>
            <person name="Lucas L.N."/>
            <person name="Carlson H.K."/>
            <person name="Coates J.D."/>
        </authorList>
    </citation>
    <scope>NUCLEOTIDE SEQUENCE [LARGE SCALE GENOMIC DNA]</scope>
    <source>
        <strain evidence="1 2">SFB-3</strain>
    </source>
</reference>
<keyword evidence="2" id="KW-1185">Reference proteome</keyword>
<accession>A0A557QXL6</accession>
<dbReference type="InterPro" id="IPR017465">
    <property type="entry name" value="EpsL_proteobac"/>
</dbReference>
<dbReference type="AlphaFoldDB" id="A0A557QXL6"/>